<dbReference type="Pfam" id="PF12146">
    <property type="entry name" value="Hydrolase_4"/>
    <property type="match status" value="1"/>
</dbReference>
<evidence type="ECO:0000256" key="1">
    <source>
        <dbReference type="ARBA" id="ARBA00008645"/>
    </source>
</evidence>
<dbReference type="PANTHER" id="PTHR22946">
    <property type="entry name" value="DIENELACTONE HYDROLASE DOMAIN-CONTAINING PROTEIN-RELATED"/>
    <property type="match status" value="1"/>
</dbReference>
<dbReference type="InterPro" id="IPR029058">
    <property type="entry name" value="AB_hydrolase_fold"/>
</dbReference>
<dbReference type="InterPro" id="IPR050261">
    <property type="entry name" value="FrsA_esterase"/>
</dbReference>
<comment type="similarity">
    <text evidence="1">Belongs to the AB hydrolase superfamily.</text>
</comment>
<protein>
    <submittedName>
        <fullName evidence="4">Alpha/beta hydrolase</fullName>
    </submittedName>
</protein>
<gene>
    <name evidence="4" type="ORF">BJP25_18875</name>
</gene>
<dbReference type="SUPFAM" id="SSF53474">
    <property type="entry name" value="alpha/beta-Hydrolases"/>
    <property type="match status" value="1"/>
</dbReference>
<name>A0A1Q9LLZ9_9PSEU</name>
<dbReference type="Proteomes" id="UP000186040">
    <property type="component" value="Unassembled WGS sequence"/>
</dbReference>
<proteinExistence type="inferred from homology"/>
<comment type="caution">
    <text evidence="4">The sequence shown here is derived from an EMBL/GenBank/DDBJ whole genome shotgun (WGS) entry which is preliminary data.</text>
</comment>
<reference evidence="4 5" key="1">
    <citation type="submission" date="2016-10" db="EMBL/GenBank/DDBJ databases">
        <title>The Draft Genome Sequence of Actinokineospora bangkokensis 44EHWT reveals the biosynthetic pathway of antifungal compounds Thailandins with unusual extender unit butylmalonyl-CoA.</title>
        <authorList>
            <person name="Greule A."/>
            <person name="Intra B."/>
            <person name="Flemming S."/>
            <person name="Rommel M.G."/>
            <person name="Panbangred W."/>
            <person name="Bechthold A."/>
        </authorList>
    </citation>
    <scope>NUCLEOTIDE SEQUENCE [LARGE SCALE GENOMIC DNA]</scope>
    <source>
        <strain evidence="4 5">44EHW</strain>
    </source>
</reference>
<feature type="domain" description="Serine aminopeptidase S33" evidence="3">
    <location>
        <begin position="29"/>
        <end position="156"/>
    </location>
</feature>
<sequence length="296" mass="31357">MQRTDVSFRSGDAECAAWLYRPDPLPAPGPVVVLGHGLGATREGGLDAYARRFAEAGLTAVVFDYRHFGASGGHPRQLLDIGRQVDDWHAAIAFARTVDGTDPHRVALWGTSFGGGHVIEVAARDRRVAAVVAQCPFTDGPASVRALGLRSLLKLTPAVLRDQLAALRGADPVRVPLVGPPGSAALMTAPDAEPGYRALFPPGVDFDDRVAGRIGLRIGLHRPGKHAARVRCPILFAVCDEDSVAPAGPTLRHAAAAPRGTVLRYPVGHFDVYRGEAFEAVVADQVAFLLEHLDAG</sequence>
<dbReference type="PANTHER" id="PTHR22946:SF9">
    <property type="entry name" value="POLYKETIDE TRANSFERASE AF380"/>
    <property type="match status" value="1"/>
</dbReference>
<evidence type="ECO:0000259" key="3">
    <source>
        <dbReference type="Pfam" id="PF12146"/>
    </source>
</evidence>
<dbReference type="InterPro" id="IPR022742">
    <property type="entry name" value="Hydrolase_4"/>
</dbReference>
<dbReference type="AlphaFoldDB" id="A0A1Q9LLZ9"/>
<dbReference type="EMBL" id="MKQR01000013">
    <property type="protein sequence ID" value="OLR93023.1"/>
    <property type="molecule type" value="Genomic_DNA"/>
</dbReference>
<evidence type="ECO:0000313" key="5">
    <source>
        <dbReference type="Proteomes" id="UP000186040"/>
    </source>
</evidence>
<dbReference type="Gene3D" id="3.40.50.1820">
    <property type="entry name" value="alpha/beta hydrolase"/>
    <property type="match status" value="1"/>
</dbReference>
<dbReference type="RefSeq" id="WP_075975289.1">
    <property type="nucleotide sequence ID" value="NZ_MKQR01000013.1"/>
</dbReference>
<dbReference type="STRING" id="1193682.BJP25_18875"/>
<accession>A0A1Q9LLZ9</accession>
<evidence type="ECO:0000256" key="2">
    <source>
        <dbReference type="ARBA" id="ARBA00022801"/>
    </source>
</evidence>
<keyword evidence="2 4" id="KW-0378">Hydrolase</keyword>
<evidence type="ECO:0000313" key="4">
    <source>
        <dbReference type="EMBL" id="OLR93023.1"/>
    </source>
</evidence>
<keyword evidence="5" id="KW-1185">Reference proteome</keyword>
<organism evidence="4 5">
    <name type="scientific">Actinokineospora bangkokensis</name>
    <dbReference type="NCBI Taxonomy" id="1193682"/>
    <lineage>
        <taxon>Bacteria</taxon>
        <taxon>Bacillati</taxon>
        <taxon>Actinomycetota</taxon>
        <taxon>Actinomycetes</taxon>
        <taxon>Pseudonocardiales</taxon>
        <taxon>Pseudonocardiaceae</taxon>
        <taxon>Actinokineospora</taxon>
    </lineage>
</organism>
<dbReference type="OrthoDB" id="5902829at2"/>
<dbReference type="GO" id="GO:0052689">
    <property type="term" value="F:carboxylic ester hydrolase activity"/>
    <property type="evidence" value="ECO:0007669"/>
    <property type="project" value="UniProtKB-ARBA"/>
</dbReference>